<dbReference type="EMBL" id="EAAA01001021">
    <property type="status" value="NOT_ANNOTATED_CDS"/>
    <property type="molecule type" value="Genomic_DNA"/>
</dbReference>
<feature type="domain" description="Globin" evidence="2">
    <location>
        <begin position="95"/>
        <end position="291"/>
    </location>
</feature>
<organism evidence="3 4">
    <name type="scientific">Ciona intestinalis</name>
    <name type="common">Transparent sea squirt</name>
    <name type="synonym">Ascidia intestinalis</name>
    <dbReference type="NCBI Taxonomy" id="7719"/>
    <lineage>
        <taxon>Eukaryota</taxon>
        <taxon>Metazoa</taxon>
        <taxon>Chordata</taxon>
        <taxon>Tunicata</taxon>
        <taxon>Ascidiacea</taxon>
        <taxon>Phlebobranchia</taxon>
        <taxon>Cionidae</taxon>
        <taxon>Ciona</taxon>
    </lineage>
</organism>
<dbReference type="OMA" id="TISERNC"/>
<keyword evidence="4" id="KW-1185">Reference proteome</keyword>
<reference evidence="3" key="4">
    <citation type="submission" date="2025-09" db="UniProtKB">
        <authorList>
            <consortium name="Ensembl"/>
        </authorList>
    </citation>
    <scope>IDENTIFICATION</scope>
</reference>
<feature type="region of interest" description="Disordered" evidence="1">
    <location>
        <begin position="517"/>
        <end position="543"/>
    </location>
</feature>
<reference evidence="4" key="1">
    <citation type="journal article" date="2002" name="Science">
        <title>The draft genome of Ciona intestinalis: insights into chordate and vertebrate origins.</title>
        <authorList>
            <person name="Dehal P."/>
            <person name="Satou Y."/>
            <person name="Campbell R.K."/>
            <person name="Chapman J."/>
            <person name="Degnan B."/>
            <person name="De Tomaso A."/>
            <person name="Davidson B."/>
            <person name="Di Gregorio A."/>
            <person name="Gelpke M."/>
            <person name="Goodstein D.M."/>
            <person name="Harafuji N."/>
            <person name="Hastings K.E."/>
            <person name="Ho I."/>
            <person name="Hotta K."/>
            <person name="Huang W."/>
            <person name="Kawashima T."/>
            <person name="Lemaire P."/>
            <person name="Martinez D."/>
            <person name="Meinertzhagen I.A."/>
            <person name="Necula S."/>
            <person name="Nonaka M."/>
            <person name="Putnam N."/>
            <person name="Rash S."/>
            <person name="Saiga H."/>
            <person name="Satake M."/>
            <person name="Terry A."/>
            <person name="Yamada L."/>
            <person name="Wang H.G."/>
            <person name="Awazu S."/>
            <person name="Azumi K."/>
            <person name="Boore J."/>
            <person name="Branno M."/>
            <person name="Chin-Bow S."/>
            <person name="DeSantis R."/>
            <person name="Doyle S."/>
            <person name="Francino P."/>
            <person name="Keys D.N."/>
            <person name="Haga S."/>
            <person name="Hayashi H."/>
            <person name="Hino K."/>
            <person name="Imai K.S."/>
            <person name="Inaba K."/>
            <person name="Kano S."/>
            <person name="Kobayashi K."/>
            <person name="Kobayashi M."/>
            <person name="Lee B.I."/>
            <person name="Makabe K.W."/>
            <person name="Manohar C."/>
            <person name="Matassi G."/>
            <person name="Medina M."/>
            <person name="Mochizuki Y."/>
            <person name="Mount S."/>
            <person name="Morishita T."/>
            <person name="Miura S."/>
            <person name="Nakayama A."/>
            <person name="Nishizaka S."/>
            <person name="Nomoto H."/>
            <person name="Ohta F."/>
            <person name="Oishi K."/>
            <person name="Rigoutsos I."/>
            <person name="Sano M."/>
            <person name="Sasaki A."/>
            <person name="Sasakura Y."/>
            <person name="Shoguchi E."/>
            <person name="Shin-i T."/>
            <person name="Spagnuolo A."/>
            <person name="Stainier D."/>
            <person name="Suzuki M.M."/>
            <person name="Tassy O."/>
            <person name="Takatori N."/>
            <person name="Tokuoka M."/>
            <person name="Yagi K."/>
            <person name="Yoshizaki F."/>
            <person name="Wada S."/>
            <person name="Zhang C."/>
            <person name="Hyatt P.D."/>
            <person name="Larimer F."/>
            <person name="Detter C."/>
            <person name="Doggett N."/>
            <person name="Glavina T."/>
            <person name="Hawkins T."/>
            <person name="Richardson P."/>
            <person name="Lucas S."/>
            <person name="Kohara Y."/>
            <person name="Levine M."/>
            <person name="Satoh N."/>
            <person name="Rokhsar D.S."/>
        </authorList>
    </citation>
    <scope>NUCLEOTIDE SEQUENCE [LARGE SCALE GENOMIC DNA]</scope>
</reference>
<sequence length="617" mass="69775">FLFVDSLKQIQLIINYSVLPRWAGLEEKTPSVKQDNQSCNSGLLVAEPYSWKTLIKGQPVIRIRTTGTKAACVSLPPGRHVLQLTFNSPLGFHLTVCSNTKFTYGDEETVMVPLQNESCRFVAVADNIMTALGKCIESFGNTENWLKARQELHNAHMPYTAKNTKQLKAWKSALYQTFSSVSENKIPDLDFVFRCFTLDCEFDSLQGDAKASPEVPEVWKSKSASPLEEDAVTTLQKHWKSLYVRRIRRGHKDDTSEEHTSVKEGLTIIWTGMLADIQAQGLSLLRSMMDENSEIMKNYSFNDDEWNRICLADYQGTYPDQPAKTWFVVFREVFYVESDVLCVPKLFIPAVPTCVLRIVDNDTGSEIKRVFQKVEPHVYRKNKRGYTFMVEARTLDLPLTTGKWRMKLIGSRKPLPSPFSGQINSQFNVKEIRDYYIPNKLNILLRYHMEVSANHIGSVQLETSKPDVYIKLQVLDNEEEVISVSGKGHCVIPAFYFITNNVVEVIQEPLLNKLPQASKQNVQVSDKKRGGSAKSKDGKHSPKHHYTIQALVEHNSWPLSETQLGFVQKLRDQEKEELKAFSVPKDRPTSGNKGTDRQSGGGSKPAAEKSKKGGKGS</sequence>
<evidence type="ECO:0000313" key="3">
    <source>
        <dbReference type="Ensembl" id="ENSCINP00000032130.1"/>
    </source>
</evidence>
<dbReference type="InterPro" id="IPR054095">
    <property type="entry name" value="Androglobin_V"/>
</dbReference>
<accession>H2XR46</accession>
<dbReference type="STRING" id="7719.ENSCINP00000032130"/>
<reference evidence="3" key="2">
    <citation type="journal article" date="2008" name="Genome Biol.">
        <title>Improved genome assembly and evidence-based global gene model set for the chordate Ciona intestinalis: new insight into intron and operon populations.</title>
        <authorList>
            <person name="Satou Y."/>
            <person name="Mineta K."/>
            <person name="Ogasawara M."/>
            <person name="Sasakura Y."/>
            <person name="Shoguchi E."/>
            <person name="Ueno K."/>
            <person name="Yamada L."/>
            <person name="Matsumoto J."/>
            <person name="Wasserscheid J."/>
            <person name="Dewar K."/>
            <person name="Wiley G.B."/>
            <person name="Macmil S.L."/>
            <person name="Roe B.A."/>
            <person name="Zeller R.W."/>
            <person name="Hastings K.E."/>
            <person name="Lemaire P."/>
            <person name="Lindquist E."/>
            <person name="Endo T."/>
            <person name="Hotta K."/>
            <person name="Inaba K."/>
        </authorList>
    </citation>
    <scope>NUCLEOTIDE SEQUENCE [LARGE SCALE GENOMIC DNA]</scope>
    <source>
        <strain evidence="3">wild type</strain>
    </source>
</reference>
<dbReference type="Proteomes" id="UP000008144">
    <property type="component" value="Chromosome 12"/>
</dbReference>
<dbReference type="Pfam" id="PF22068">
    <property type="entry name" value="Androglobin_II"/>
    <property type="match status" value="1"/>
</dbReference>
<dbReference type="InterPro" id="IPR054094">
    <property type="entry name" value="Androglobin_IV"/>
</dbReference>
<protein>
    <recommendedName>
        <fullName evidence="2">Globin domain-containing protein</fullName>
    </recommendedName>
</protein>
<dbReference type="PROSITE" id="PS52042">
    <property type="entry name" value="GLOBIN_CP_ADGB"/>
    <property type="match status" value="1"/>
</dbReference>
<dbReference type="InterPro" id="IPR053033">
    <property type="entry name" value="Androglobin-like"/>
</dbReference>
<dbReference type="PANTHER" id="PTHR46298:SF1">
    <property type="entry name" value="ANDROGLOBIN"/>
    <property type="match status" value="1"/>
</dbReference>
<feature type="compositionally biased region" description="Basic and acidic residues" evidence="1">
    <location>
        <begin position="525"/>
        <end position="540"/>
    </location>
</feature>
<name>H2XR46_CIOIN</name>
<evidence type="ECO:0000313" key="4">
    <source>
        <dbReference type="Proteomes" id="UP000008144"/>
    </source>
</evidence>
<dbReference type="PANTHER" id="PTHR46298">
    <property type="entry name" value="ANDROGLOBIN"/>
    <property type="match status" value="1"/>
</dbReference>
<reference evidence="3" key="3">
    <citation type="submission" date="2025-08" db="UniProtKB">
        <authorList>
            <consortium name="Ensembl"/>
        </authorList>
    </citation>
    <scope>IDENTIFICATION</scope>
</reference>
<dbReference type="InterPro" id="IPR057249">
    <property type="entry name" value="Globin_CP_ADGB"/>
</dbReference>
<evidence type="ECO:0000256" key="1">
    <source>
        <dbReference type="SAM" id="MobiDB-lite"/>
    </source>
</evidence>
<proteinExistence type="predicted"/>
<dbReference type="Ensembl" id="ENSCINT00000034246.1">
    <property type="protein sequence ID" value="ENSCINP00000032130.1"/>
    <property type="gene ID" value="ENSCING00000022265.1"/>
</dbReference>
<dbReference type="Pfam" id="PF22069">
    <property type="entry name" value="Androglobin_IV"/>
    <property type="match status" value="1"/>
</dbReference>
<evidence type="ECO:0000259" key="2">
    <source>
        <dbReference type="PROSITE" id="PS52042"/>
    </source>
</evidence>
<feature type="compositionally biased region" description="Basic and acidic residues" evidence="1">
    <location>
        <begin position="577"/>
        <end position="588"/>
    </location>
</feature>
<dbReference type="InterPro" id="IPR054093">
    <property type="entry name" value="Androglobin_II"/>
</dbReference>
<dbReference type="GeneTree" id="ENSGT00390000014904"/>
<feature type="region of interest" description="Disordered" evidence="1">
    <location>
        <begin position="577"/>
        <end position="617"/>
    </location>
</feature>
<dbReference type="CDD" id="cd22307">
    <property type="entry name" value="Adgb_C_mid-like"/>
    <property type="match status" value="1"/>
</dbReference>
<dbReference type="AlphaFoldDB" id="H2XR46"/>
<dbReference type="Pfam" id="PF22070">
    <property type="entry name" value="Androglobin_V"/>
    <property type="match status" value="2"/>
</dbReference>
<dbReference type="HOGENOM" id="CLU_023660_0_0_1"/>
<dbReference type="InParanoid" id="H2XR46"/>